<evidence type="ECO:0000313" key="2">
    <source>
        <dbReference type="Proteomes" id="UP001060085"/>
    </source>
</evidence>
<protein>
    <submittedName>
        <fullName evidence="1">Uncharacterized protein</fullName>
    </submittedName>
</protein>
<accession>A0ACC0C0U4</accession>
<dbReference type="EMBL" id="CM044702">
    <property type="protein sequence ID" value="KAI5678556.1"/>
    <property type="molecule type" value="Genomic_DNA"/>
</dbReference>
<dbReference type="Proteomes" id="UP001060085">
    <property type="component" value="Linkage Group LG02"/>
</dbReference>
<evidence type="ECO:0000313" key="1">
    <source>
        <dbReference type="EMBL" id="KAI5678556.1"/>
    </source>
</evidence>
<comment type="caution">
    <text evidence="1">The sequence shown here is derived from an EMBL/GenBank/DDBJ whole genome shotgun (WGS) entry which is preliminary data.</text>
</comment>
<sequence length="194" mass="22519">MVAIRDVHYSAVNPRNGRDEVPLFGAPSFSPVATTALAHSLLHIVAELVTVPIMSRIIRVQLRYYLKKELKNKERSKPKGNRALLRNIIEGWGLLFCNSSKRFCKREDGGSWTYEMNLDAESKDLEKHPRLKEFKTDIRDKKGTNKFKFEGSIMKRNFDTGSLKRIQEQKDVLERRNQELMAQVKNAVWEDQLD</sequence>
<proteinExistence type="predicted"/>
<organism evidence="1 2">
    <name type="scientific">Catharanthus roseus</name>
    <name type="common">Madagascar periwinkle</name>
    <name type="synonym">Vinca rosea</name>
    <dbReference type="NCBI Taxonomy" id="4058"/>
    <lineage>
        <taxon>Eukaryota</taxon>
        <taxon>Viridiplantae</taxon>
        <taxon>Streptophyta</taxon>
        <taxon>Embryophyta</taxon>
        <taxon>Tracheophyta</taxon>
        <taxon>Spermatophyta</taxon>
        <taxon>Magnoliopsida</taxon>
        <taxon>eudicotyledons</taxon>
        <taxon>Gunneridae</taxon>
        <taxon>Pentapetalae</taxon>
        <taxon>asterids</taxon>
        <taxon>lamiids</taxon>
        <taxon>Gentianales</taxon>
        <taxon>Apocynaceae</taxon>
        <taxon>Rauvolfioideae</taxon>
        <taxon>Vinceae</taxon>
        <taxon>Catharanthinae</taxon>
        <taxon>Catharanthus</taxon>
    </lineage>
</organism>
<reference evidence="2" key="1">
    <citation type="journal article" date="2023" name="Nat. Plants">
        <title>Single-cell RNA sequencing provides a high-resolution roadmap for understanding the multicellular compartmentation of specialized metabolism.</title>
        <authorList>
            <person name="Sun S."/>
            <person name="Shen X."/>
            <person name="Li Y."/>
            <person name="Li Y."/>
            <person name="Wang S."/>
            <person name="Li R."/>
            <person name="Zhang H."/>
            <person name="Shen G."/>
            <person name="Guo B."/>
            <person name="Wei J."/>
            <person name="Xu J."/>
            <person name="St-Pierre B."/>
            <person name="Chen S."/>
            <person name="Sun C."/>
        </authorList>
    </citation>
    <scope>NUCLEOTIDE SEQUENCE [LARGE SCALE GENOMIC DNA]</scope>
</reference>
<keyword evidence="2" id="KW-1185">Reference proteome</keyword>
<name>A0ACC0C0U4_CATRO</name>
<gene>
    <name evidence="1" type="ORF">M9H77_09506</name>
</gene>